<dbReference type="Proteomes" id="UP000727962">
    <property type="component" value="Unassembled WGS sequence"/>
</dbReference>
<evidence type="ECO:0000313" key="1">
    <source>
        <dbReference type="EMBL" id="MBI1756918.1"/>
    </source>
</evidence>
<dbReference type="InterPro" id="IPR024705">
    <property type="entry name" value="Ssp411"/>
</dbReference>
<dbReference type="EMBL" id="JACOSL010000044">
    <property type="protein sequence ID" value="MBI1756918.1"/>
    <property type="molecule type" value="Genomic_DNA"/>
</dbReference>
<feature type="non-terminal residue" evidence="1">
    <location>
        <position position="1"/>
    </location>
</feature>
<comment type="caution">
    <text evidence="1">The sequence shown here is derived from an EMBL/GenBank/DDBJ whole genome shotgun (WGS) entry which is preliminary data.</text>
</comment>
<sequence>EKMLYDNALLLRAYAVGAAIASQDAPKLAGSFVLAAEAIVGWAEREMRLPDGLFASGLDADSEGEEGRFYVWTQREITDALGTRAEAFCDAFGVSKGGNFSDEATGKPSGLNVLDRLAATASGSEFEGELRHLRSIRERRPRPARDDKALVCWNALMISGLCAVGAPELALPVAHAILAAEKAHGALPHLVIDRHPSGHAYLDDYAALILGLLDLEAALQAESEGLGSAARRLAGEMVELFYDQDRGGFYSTSVWHGELFGRVKPVFDQPLPSGNALAIECLLALGDEELARRSLASLLGWIEQAPQATESLLASGLGLLAHSRLIDETAEAPTTPLASSAVQVRLASGELRVGDDGWARGSIEIDVPEAMHLNGNRPPARWLTPTSVEISPMVGEVDYPPGDEYSGRVEIPFRVRLDDGVVGAEFEVTITYQACTQSECLAPQEVTLNGVVLR</sequence>
<dbReference type="GO" id="GO:0005975">
    <property type="term" value="P:carbohydrate metabolic process"/>
    <property type="evidence" value="ECO:0007669"/>
    <property type="project" value="InterPro"/>
</dbReference>
<reference evidence="1" key="1">
    <citation type="submission" date="2020-07" db="EMBL/GenBank/DDBJ databases">
        <title>Huge and variable diversity of episymbiotic CPR bacteria and DPANN archaea in groundwater ecosystems.</title>
        <authorList>
            <person name="He C.Y."/>
            <person name="Keren R."/>
            <person name="Whittaker M."/>
            <person name="Farag I.F."/>
            <person name="Doudna J."/>
            <person name="Cate J.H.D."/>
            <person name="Banfield J.F."/>
        </authorList>
    </citation>
    <scope>NUCLEOTIDE SEQUENCE</scope>
    <source>
        <strain evidence="1">NC_groundwater_17_Pr7_B-0.1um_64_12</strain>
    </source>
</reference>
<dbReference type="AlphaFoldDB" id="A0A931LVG5"/>
<protein>
    <recommendedName>
        <fullName evidence="3">Thiol:disulfide interchange protein DsbD N-terminal domain-containing protein</fullName>
    </recommendedName>
</protein>
<gene>
    <name evidence="1" type="ORF">HYR64_07420</name>
</gene>
<dbReference type="InterPro" id="IPR008928">
    <property type="entry name" value="6-hairpin_glycosidase_sf"/>
</dbReference>
<accession>A0A931LVG5</accession>
<name>A0A931LVG5_FIMGI</name>
<proteinExistence type="predicted"/>
<organism evidence="1 2">
    <name type="scientific">Fimbriimonas ginsengisoli</name>
    <dbReference type="NCBI Taxonomy" id="1005039"/>
    <lineage>
        <taxon>Bacteria</taxon>
        <taxon>Bacillati</taxon>
        <taxon>Armatimonadota</taxon>
        <taxon>Fimbriimonadia</taxon>
        <taxon>Fimbriimonadales</taxon>
        <taxon>Fimbriimonadaceae</taxon>
        <taxon>Fimbriimonas</taxon>
    </lineage>
</organism>
<dbReference type="PANTHER" id="PTHR42899">
    <property type="entry name" value="SPERMATOGENESIS-ASSOCIATED PROTEIN 20"/>
    <property type="match status" value="1"/>
</dbReference>
<evidence type="ECO:0000313" key="2">
    <source>
        <dbReference type="Proteomes" id="UP000727962"/>
    </source>
</evidence>
<evidence type="ECO:0008006" key="3">
    <source>
        <dbReference type="Google" id="ProtNLM"/>
    </source>
</evidence>
<dbReference type="SUPFAM" id="SSF48208">
    <property type="entry name" value="Six-hairpin glycosidases"/>
    <property type="match status" value="1"/>
</dbReference>
<dbReference type="PANTHER" id="PTHR42899:SF1">
    <property type="entry name" value="SPERMATOGENESIS-ASSOCIATED PROTEIN 20"/>
    <property type="match status" value="1"/>
</dbReference>